<keyword evidence="2" id="KW-1185">Reference proteome</keyword>
<comment type="caution">
    <text evidence="1">The sequence shown here is derived from an EMBL/GenBank/DDBJ whole genome shotgun (WGS) entry which is preliminary data.</text>
</comment>
<reference evidence="1" key="1">
    <citation type="journal article" date="2022" name="Int. J. Mol. Sci.">
        <title>Draft Genome of Tanacetum Coccineum: Genomic Comparison of Closely Related Tanacetum-Family Plants.</title>
        <authorList>
            <person name="Yamashiro T."/>
            <person name="Shiraishi A."/>
            <person name="Nakayama K."/>
            <person name="Satake H."/>
        </authorList>
    </citation>
    <scope>NUCLEOTIDE SEQUENCE</scope>
</reference>
<protein>
    <submittedName>
        <fullName evidence="1">Uncharacterized protein</fullName>
    </submittedName>
</protein>
<organism evidence="1 2">
    <name type="scientific">Tanacetum coccineum</name>
    <dbReference type="NCBI Taxonomy" id="301880"/>
    <lineage>
        <taxon>Eukaryota</taxon>
        <taxon>Viridiplantae</taxon>
        <taxon>Streptophyta</taxon>
        <taxon>Embryophyta</taxon>
        <taxon>Tracheophyta</taxon>
        <taxon>Spermatophyta</taxon>
        <taxon>Magnoliopsida</taxon>
        <taxon>eudicotyledons</taxon>
        <taxon>Gunneridae</taxon>
        <taxon>Pentapetalae</taxon>
        <taxon>asterids</taxon>
        <taxon>campanulids</taxon>
        <taxon>Asterales</taxon>
        <taxon>Asteraceae</taxon>
        <taxon>Asteroideae</taxon>
        <taxon>Anthemideae</taxon>
        <taxon>Anthemidinae</taxon>
        <taxon>Tanacetum</taxon>
    </lineage>
</organism>
<sequence length="236" mass="27485">MGYSALTARSVDNYSRECRKPKRVKDYAYHKEKMMMCKQAEQVNMQRFHEVSPKKPVLPKSAHWNRLQNNLDELAGALQGEATDTSGLVPLIALQTKLDRSLTEVTTALRYTWNLFYISKDETPVSTQRLSHDWNINDNLSSSRPIRPTRTKGVRLMTTLTPICPQTEKCCSFTEKDRFSHQGLAYSLQSLLEEYYNPNTRSSMRENNNDQGTRMHHFKAEFINPFFMYTDTRELE</sequence>
<reference evidence="1" key="2">
    <citation type="submission" date="2022-01" db="EMBL/GenBank/DDBJ databases">
        <authorList>
            <person name="Yamashiro T."/>
            <person name="Shiraishi A."/>
            <person name="Satake H."/>
            <person name="Nakayama K."/>
        </authorList>
    </citation>
    <scope>NUCLEOTIDE SEQUENCE</scope>
</reference>
<gene>
    <name evidence="1" type="ORF">Tco_0748600</name>
</gene>
<proteinExistence type="predicted"/>
<dbReference type="EMBL" id="BQNB010010795">
    <property type="protein sequence ID" value="GJS82059.1"/>
    <property type="molecule type" value="Genomic_DNA"/>
</dbReference>
<dbReference type="Proteomes" id="UP001151760">
    <property type="component" value="Unassembled WGS sequence"/>
</dbReference>
<evidence type="ECO:0000313" key="2">
    <source>
        <dbReference type="Proteomes" id="UP001151760"/>
    </source>
</evidence>
<accession>A0ABQ4YW26</accession>
<evidence type="ECO:0000313" key="1">
    <source>
        <dbReference type="EMBL" id="GJS82059.1"/>
    </source>
</evidence>
<name>A0ABQ4YW26_9ASTR</name>